<organism evidence="3 5">
    <name type="scientific">Methylacidiphilum kamchatkense Kam1</name>
    <dbReference type="NCBI Taxonomy" id="1202785"/>
    <lineage>
        <taxon>Bacteria</taxon>
        <taxon>Pseudomonadati</taxon>
        <taxon>Verrucomicrobiota</taxon>
        <taxon>Methylacidiphilae</taxon>
        <taxon>Methylacidiphilales</taxon>
        <taxon>Methylacidiphilaceae</taxon>
        <taxon>Methylacidiphilum (ex Ratnadevi et al. 2023)</taxon>
    </lineage>
</organism>
<name>A0A0C1RLA4_9BACT</name>
<proteinExistence type="predicted"/>
<evidence type="ECO:0000313" key="5">
    <source>
        <dbReference type="Proteomes" id="UP000315925"/>
    </source>
</evidence>
<dbReference type="AlphaFoldDB" id="A0A0C1RLA4"/>
<keyword evidence="4" id="KW-1185">Reference proteome</keyword>
<dbReference type="EMBL" id="JQNX01000003">
    <property type="protein sequence ID" value="KIE58802.1"/>
    <property type="molecule type" value="Genomic_DNA"/>
</dbReference>
<dbReference type="InterPro" id="IPR002586">
    <property type="entry name" value="CobQ/CobB/MinD/ParA_Nub-bd_dom"/>
</dbReference>
<dbReference type="STRING" id="1202785.A946_05160"/>
<dbReference type="EMBL" id="CP037899">
    <property type="protein sequence ID" value="QDQ41787.1"/>
    <property type="molecule type" value="Genomic_DNA"/>
</dbReference>
<evidence type="ECO:0000313" key="2">
    <source>
        <dbReference type="EMBL" id="KIE58802.1"/>
    </source>
</evidence>
<dbReference type="SUPFAM" id="SSF52540">
    <property type="entry name" value="P-loop containing nucleoside triphosphate hydrolases"/>
    <property type="match status" value="1"/>
</dbReference>
<sequence length="237" mass="26756">MLKSYLFMSMGSKGGTGKTTAMLLIADWLLLNGKRVQVIEADLENSGKAGGISHWFNDCLKLDIRSPRECDMVMEAAAENEYTIIDLPANSGAEIKQWWKEVITPEVLVELKVDVIAVGSITPYPGSTGGIFDWSAVLKDSCKYLIAKNMMHAKIQNFSDYYDSKAGQLFRKSFFPYEIKISTLLQEAMQQLVKTALRPSAAIEDKSIPLLLRQRIKNWYQSVFDQLEGLNIFRHFS</sequence>
<dbReference type="Pfam" id="PF01656">
    <property type="entry name" value="CbiA"/>
    <property type="match status" value="1"/>
</dbReference>
<dbReference type="InterPro" id="IPR027417">
    <property type="entry name" value="P-loop_NTPase"/>
</dbReference>
<evidence type="ECO:0000313" key="4">
    <source>
        <dbReference type="Proteomes" id="UP000031594"/>
    </source>
</evidence>
<dbReference type="KEGG" id="mkc:kam1_538"/>
<dbReference type="Proteomes" id="UP000031594">
    <property type="component" value="Unassembled WGS sequence"/>
</dbReference>
<protein>
    <submittedName>
        <fullName evidence="3">CobQ/CobB/MinD/ParA family nucleotide binding protein</fullName>
    </submittedName>
    <submittedName>
        <fullName evidence="2">Conjugal transfer protein TraL</fullName>
    </submittedName>
</protein>
<feature type="domain" description="CobQ/CobB/MinD/ParA nucleotide binding" evidence="1">
    <location>
        <begin position="10"/>
        <end position="45"/>
    </location>
</feature>
<evidence type="ECO:0000313" key="3">
    <source>
        <dbReference type="EMBL" id="QDQ41787.1"/>
    </source>
</evidence>
<reference evidence="5" key="3">
    <citation type="submission" date="2019-03" db="EMBL/GenBank/DDBJ databases">
        <title>Complete genome of Methylacidiphilum kamchatkense Kam1.</title>
        <authorList>
            <person name="Kruse T."/>
            <person name="Murarilal Ratnadevi C."/>
            <person name="Erikstad H.-A."/>
            <person name="Birkeland N.-K."/>
        </authorList>
    </citation>
    <scope>NUCLEOTIDE SEQUENCE [LARGE SCALE GENOMIC DNA]</scope>
    <source>
        <strain evidence="5">kam1</strain>
    </source>
</reference>
<reference evidence="2 4" key="1">
    <citation type="submission" date="2014-08" db="EMBL/GenBank/DDBJ databases">
        <title>Methylacidiphilum kamchatkense strain Kam1 draft genome sequence.</title>
        <authorList>
            <person name="Birkeland N.-K."/>
            <person name="Erikstad H.A."/>
        </authorList>
    </citation>
    <scope>NUCLEOTIDE SEQUENCE [LARGE SCALE GENOMIC DNA]</scope>
    <source>
        <strain evidence="2 4">Kam1</strain>
    </source>
</reference>
<gene>
    <name evidence="2" type="ORF">A946_05160</name>
    <name evidence="3" type="ORF">kam1_538</name>
</gene>
<accession>A0A0C1RLA4</accession>
<reference evidence="3" key="2">
    <citation type="journal article" date="2019" name="BMC Genomics">
        <title>Complete genome sequence analysis of the thermoacidophilic verrucomicrobial methanotroph 'Candidatus Methylacidiphilum kamchatkense' strain Kam1 and comparison with its closest relatives.</title>
        <authorList>
            <person name="Kruse T."/>
            <person name="Ratnadevi C.M."/>
            <person name="Erikstad H.A."/>
            <person name="Birkeland N.K."/>
        </authorList>
    </citation>
    <scope>NUCLEOTIDE SEQUENCE</scope>
    <source>
        <strain evidence="3">Kam1</strain>
    </source>
</reference>
<dbReference type="OrthoDB" id="69313at2"/>
<dbReference type="Proteomes" id="UP000315925">
    <property type="component" value="Chromosome"/>
</dbReference>
<evidence type="ECO:0000259" key="1">
    <source>
        <dbReference type="Pfam" id="PF01656"/>
    </source>
</evidence>
<dbReference type="Gene3D" id="3.40.50.300">
    <property type="entry name" value="P-loop containing nucleotide triphosphate hydrolases"/>
    <property type="match status" value="1"/>
</dbReference>